<feature type="domain" description="KfrA N-terminal DNA-binding" evidence="1">
    <location>
        <begin position="16"/>
        <end position="64"/>
    </location>
</feature>
<gene>
    <name evidence="2" type="ORF">LCGC14_0501420</name>
</gene>
<dbReference type="EMBL" id="LAZR01000588">
    <property type="protein sequence ID" value="KKN63481.1"/>
    <property type="molecule type" value="Genomic_DNA"/>
</dbReference>
<dbReference type="InterPro" id="IPR021104">
    <property type="entry name" value="KfrA_DNA-bd_N"/>
</dbReference>
<evidence type="ECO:0000259" key="1">
    <source>
        <dbReference type="Pfam" id="PF11740"/>
    </source>
</evidence>
<name>A0A0F9UQN9_9ZZZZ</name>
<accession>A0A0F9UQN9</accession>
<reference evidence="2" key="1">
    <citation type="journal article" date="2015" name="Nature">
        <title>Complex archaea that bridge the gap between prokaryotes and eukaryotes.</title>
        <authorList>
            <person name="Spang A."/>
            <person name="Saw J.H."/>
            <person name="Jorgensen S.L."/>
            <person name="Zaremba-Niedzwiedzka K."/>
            <person name="Martijn J."/>
            <person name="Lind A.E."/>
            <person name="van Eijk R."/>
            <person name="Schleper C."/>
            <person name="Guy L."/>
            <person name="Ettema T.J."/>
        </authorList>
    </citation>
    <scope>NUCLEOTIDE SEQUENCE</scope>
</reference>
<sequence length="67" mass="7644">MHVSNKSTRGSTLTQSTFNQCVDDMTAHHITPTLLNIRQQIGGSQDTLSKFLEHWKKQHPLQDNPFP</sequence>
<comment type="caution">
    <text evidence="2">The sequence shown here is derived from an EMBL/GenBank/DDBJ whole genome shotgun (WGS) entry which is preliminary data.</text>
</comment>
<protein>
    <recommendedName>
        <fullName evidence="1">KfrA N-terminal DNA-binding domain-containing protein</fullName>
    </recommendedName>
</protein>
<evidence type="ECO:0000313" key="2">
    <source>
        <dbReference type="EMBL" id="KKN63481.1"/>
    </source>
</evidence>
<dbReference type="AlphaFoldDB" id="A0A0F9UQN9"/>
<proteinExistence type="predicted"/>
<dbReference type="Pfam" id="PF11740">
    <property type="entry name" value="KfrA_N"/>
    <property type="match status" value="1"/>
</dbReference>
<organism evidence="2">
    <name type="scientific">marine sediment metagenome</name>
    <dbReference type="NCBI Taxonomy" id="412755"/>
    <lineage>
        <taxon>unclassified sequences</taxon>
        <taxon>metagenomes</taxon>
        <taxon>ecological metagenomes</taxon>
    </lineage>
</organism>